<dbReference type="STRING" id="1415166.NONO_c60690"/>
<dbReference type="PATRIC" id="fig|1415166.3.peg.6245"/>
<dbReference type="Proteomes" id="UP000019150">
    <property type="component" value="Chromosome"/>
</dbReference>
<evidence type="ECO:0000256" key="1">
    <source>
        <dbReference type="SAM" id="MobiDB-lite"/>
    </source>
</evidence>
<keyword evidence="3" id="KW-1185">Reference proteome</keyword>
<dbReference type="eggNOG" id="ENOG5033D9D">
    <property type="taxonomic scope" value="Bacteria"/>
</dbReference>
<gene>
    <name evidence="2" type="ORF">NONO_c60690</name>
</gene>
<dbReference type="KEGG" id="nno:NONO_c60690"/>
<name>W5TNC3_9NOCA</name>
<dbReference type="AlphaFoldDB" id="W5TNC3"/>
<dbReference type="Pfam" id="PF25673">
    <property type="entry name" value="Terminase_7"/>
    <property type="match status" value="1"/>
</dbReference>
<dbReference type="HOGENOM" id="CLU_1739558_0_0_11"/>
<proteinExistence type="predicted"/>
<protein>
    <submittedName>
        <fullName evidence="2">Putative bacteriophage protein</fullName>
    </submittedName>
</protein>
<dbReference type="InterPro" id="IPR057972">
    <property type="entry name" value="Terminase_7"/>
</dbReference>
<reference evidence="2 3" key="1">
    <citation type="journal article" date="2014" name="Appl. Environ. Microbiol.">
        <title>Insights into the Microbial Degradation of Rubber and Gutta-Percha by Analysis of the Complete Genome of Nocardia nova SH22a.</title>
        <authorList>
            <person name="Luo Q."/>
            <person name="Hiessl S."/>
            <person name="Poehlein A."/>
            <person name="Daniel R."/>
            <person name="Steinbuchel A."/>
        </authorList>
    </citation>
    <scope>NUCLEOTIDE SEQUENCE [LARGE SCALE GENOMIC DNA]</scope>
    <source>
        <strain evidence="2">SH22a</strain>
    </source>
</reference>
<dbReference type="EMBL" id="CP006850">
    <property type="protein sequence ID" value="AHH20845.1"/>
    <property type="molecule type" value="Genomic_DNA"/>
</dbReference>
<evidence type="ECO:0000313" key="2">
    <source>
        <dbReference type="EMBL" id="AHH20845.1"/>
    </source>
</evidence>
<accession>W5TNC3</accession>
<feature type="region of interest" description="Disordered" evidence="1">
    <location>
        <begin position="116"/>
        <end position="148"/>
    </location>
</feature>
<organism evidence="2 3">
    <name type="scientific">Nocardia nova SH22a</name>
    <dbReference type="NCBI Taxonomy" id="1415166"/>
    <lineage>
        <taxon>Bacteria</taxon>
        <taxon>Bacillati</taxon>
        <taxon>Actinomycetota</taxon>
        <taxon>Actinomycetes</taxon>
        <taxon>Mycobacteriales</taxon>
        <taxon>Nocardiaceae</taxon>
        <taxon>Nocardia</taxon>
    </lineage>
</organism>
<evidence type="ECO:0000313" key="3">
    <source>
        <dbReference type="Proteomes" id="UP000019150"/>
    </source>
</evidence>
<feature type="compositionally biased region" description="Basic and acidic residues" evidence="1">
    <location>
        <begin position="116"/>
        <end position="128"/>
    </location>
</feature>
<sequence>MPQRKKHPGTRARRNTASTAAVLAGDGPDAVIRPDLPDRDGGWHAQTVAWWDDMWASPMAGEYIDADKHALYMLAVLIDDFWLEPSQKLAAEIRLQRAAFGLTPYDRRRLEWTIETTEEAKERGDRRRQNAGVQQPPEAADPRLALVK</sequence>